<feature type="domain" description="Alginate lyase" evidence="5">
    <location>
        <begin position="68"/>
        <end position="379"/>
    </location>
</feature>
<dbReference type="Pfam" id="PF05426">
    <property type="entry name" value="Alginate_lyase"/>
    <property type="match status" value="1"/>
</dbReference>
<dbReference type="InterPro" id="IPR008929">
    <property type="entry name" value="Chondroitin_lyas"/>
</dbReference>
<name>A0ABR3G1G8_9AGAR</name>
<keyword evidence="2" id="KW-0456">Lyase</keyword>
<evidence type="ECO:0000313" key="7">
    <source>
        <dbReference type="Proteomes" id="UP001465976"/>
    </source>
</evidence>
<evidence type="ECO:0000259" key="5">
    <source>
        <dbReference type="Pfam" id="PF05426"/>
    </source>
</evidence>
<dbReference type="Gene3D" id="1.50.10.100">
    <property type="entry name" value="Chondroitin AC/alginate lyase"/>
    <property type="match status" value="1"/>
</dbReference>
<dbReference type="Proteomes" id="UP001465976">
    <property type="component" value="Unassembled WGS sequence"/>
</dbReference>
<gene>
    <name evidence="6" type="ORF">V5O48_000527</name>
</gene>
<keyword evidence="7" id="KW-1185">Reference proteome</keyword>
<evidence type="ECO:0000313" key="6">
    <source>
        <dbReference type="EMBL" id="KAL0581484.1"/>
    </source>
</evidence>
<sequence length="486" mass="53819">MFDGATHLVVLVLLTLPCLQVQAATSYISEFVDPNFIAAKQFDVHTTRAGSNIERWATAFSERGPWSVTNSTVAPPSKDRHDYMSWMSHAWPNCTAMSNVTLTEENKWNICPYVIRNELNPDTVKVNNASVNSFRDLADAVLYNSIASVVSKVNSDVYSKRVVSHLQTWFLDPEKRMNPNLNFAQMKRGPKGQVGHYGGVMQLRGFVKIASGILILRASKNPNYTPAIDQGMTEWCKQYIQWLGTSIQGVREGLQINYHATFFHAQLAALKLIVDDRKGALETIDAFFNTKFMNQIDSSGDQVDHLEIKLVRSLICSGKPLARLNTTQPQLRRTQNIAGLITLVRLAKFADPSSNYWNKTTSQGGSIKSALDFAMSQVTPTNSTGQPGNEVIALEPLIAAVASTFGDPDKKYQTFLLQADPQFARNPYFFWNQPLSGGPDEDRDKTKMTGRPRANGSGRNYRNVMADTFLVVAGSAALVAGLLLGL</sequence>
<comment type="caution">
    <text evidence="6">The sequence shown here is derived from an EMBL/GenBank/DDBJ whole genome shotgun (WGS) entry which is preliminary data.</text>
</comment>
<feature type="signal peptide" evidence="4">
    <location>
        <begin position="1"/>
        <end position="23"/>
    </location>
</feature>
<feature type="region of interest" description="Disordered" evidence="3">
    <location>
        <begin position="434"/>
        <end position="456"/>
    </location>
</feature>
<evidence type="ECO:0000256" key="4">
    <source>
        <dbReference type="SAM" id="SignalP"/>
    </source>
</evidence>
<accession>A0ABR3G1G8</accession>
<dbReference type="EMBL" id="JBAHYK010000009">
    <property type="protein sequence ID" value="KAL0581484.1"/>
    <property type="molecule type" value="Genomic_DNA"/>
</dbReference>
<reference evidence="6 7" key="1">
    <citation type="submission" date="2024-02" db="EMBL/GenBank/DDBJ databases">
        <title>A draft genome for the cacao thread blight pathogen Marasmius crinis-equi.</title>
        <authorList>
            <person name="Cohen S.P."/>
            <person name="Baruah I.K."/>
            <person name="Amoako-Attah I."/>
            <person name="Bukari Y."/>
            <person name="Meinhardt L.W."/>
            <person name="Bailey B.A."/>
        </authorList>
    </citation>
    <scope>NUCLEOTIDE SEQUENCE [LARGE SCALE GENOMIC DNA]</scope>
    <source>
        <strain evidence="6 7">GH-76</strain>
    </source>
</reference>
<organism evidence="6 7">
    <name type="scientific">Marasmius crinis-equi</name>
    <dbReference type="NCBI Taxonomy" id="585013"/>
    <lineage>
        <taxon>Eukaryota</taxon>
        <taxon>Fungi</taxon>
        <taxon>Dikarya</taxon>
        <taxon>Basidiomycota</taxon>
        <taxon>Agaricomycotina</taxon>
        <taxon>Agaricomycetes</taxon>
        <taxon>Agaricomycetidae</taxon>
        <taxon>Agaricales</taxon>
        <taxon>Marasmiineae</taxon>
        <taxon>Marasmiaceae</taxon>
        <taxon>Marasmius</taxon>
    </lineage>
</organism>
<dbReference type="SUPFAM" id="SSF48230">
    <property type="entry name" value="Chondroitin AC/alginate lyase"/>
    <property type="match status" value="1"/>
</dbReference>
<evidence type="ECO:0000256" key="2">
    <source>
        <dbReference type="ARBA" id="ARBA00023239"/>
    </source>
</evidence>
<dbReference type="InterPro" id="IPR008397">
    <property type="entry name" value="Alginate_lyase_dom"/>
</dbReference>
<keyword evidence="1 4" id="KW-0732">Signal</keyword>
<evidence type="ECO:0000256" key="3">
    <source>
        <dbReference type="SAM" id="MobiDB-lite"/>
    </source>
</evidence>
<protein>
    <recommendedName>
        <fullName evidence="5">Alginate lyase domain-containing protein</fullName>
    </recommendedName>
</protein>
<evidence type="ECO:0000256" key="1">
    <source>
        <dbReference type="ARBA" id="ARBA00022729"/>
    </source>
</evidence>
<proteinExistence type="predicted"/>
<feature type="chain" id="PRO_5046460220" description="Alginate lyase domain-containing protein" evidence="4">
    <location>
        <begin position="24"/>
        <end position="486"/>
    </location>
</feature>